<dbReference type="AlphaFoldDB" id="A0A1U8AXG4"/>
<evidence type="ECO:0000313" key="1">
    <source>
        <dbReference type="Proteomes" id="UP000189703"/>
    </source>
</evidence>
<dbReference type="RefSeq" id="XP_010272945.1">
    <property type="nucleotide sequence ID" value="XM_010274643.2"/>
</dbReference>
<dbReference type="GeneID" id="104608607"/>
<dbReference type="Proteomes" id="UP000189703">
    <property type="component" value="Unplaced"/>
</dbReference>
<sequence>MNNNDRVILKERGINMLFVLGGNGTQAGGNAIHNENWFEKKNAKGPYGHITLGDISVHIEQQENSNWLHGLSRFMEHLLDIVALQWAYAILSMSTFQFLKFLTPGKWILTVACGIIT</sequence>
<gene>
    <name evidence="2" type="primary">LOC104608607</name>
</gene>
<name>A0A1U8AXG4_NELNU</name>
<organism evidence="1 2">
    <name type="scientific">Nelumbo nucifera</name>
    <name type="common">Sacred lotus</name>
    <dbReference type="NCBI Taxonomy" id="4432"/>
    <lineage>
        <taxon>Eukaryota</taxon>
        <taxon>Viridiplantae</taxon>
        <taxon>Streptophyta</taxon>
        <taxon>Embryophyta</taxon>
        <taxon>Tracheophyta</taxon>
        <taxon>Spermatophyta</taxon>
        <taxon>Magnoliopsida</taxon>
        <taxon>Proteales</taxon>
        <taxon>Nelumbonaceae</taxon>
        <taxon>Nelumbo</taxon>
    </lineage>
</organism>
<protein>
    <submittedName>
        <fullName evidence="2">Uncharacterized protein LOC104608607 isoform X2</fullName>
    </submittedName>
</protein>
<reference evidence="2" key="1">
    <citation type="submission" date="2025-08" db="UniProtKB">
        <authorList>
            <consortium name="RefSeq"/>
        </authorList>
    </citation>
    <scope>IDENTIFICATION</scope>
</reference>
<evidence type="ECO:0000313" key="2">
    <source>
        <dbReference type="RefSeq" id="XP_010272945.1"/>
    </source>
</evidence>
<dbReference type="OrthoDB" id="537915at2759"/>
<keyword evidence="1" id="KW-1185">Reference proteome</keyword>
<accession>A0A1U8AXG4</accession>
<proteinExistence type="predicted"/>